<proteinExistence type="predicted"/>
<evidence type="ECO:0000313" key="2">
    <source>
        <dbReference type="Proteomes" id="UP001732700"/>
    </source>
</evidence>
<organism evidence="1 2">
    <name type="scientific">Avena sativa</name>
    <name type="common">Oat</name>
    <dbReference type="NCBI Taxonomy" id="4498"/>
    <lineage>
        <taxon>Eukaryota</taxon>
        <taxon>Viridiplantae</taxon>
        <taxon>Streptophyta</taxon>
        <taxon>Embryophyta</taxon>
        <taxon>Tracheophyta</taxon>
        <taxon>Spermatophyta</taxon>
        <taxon>Magnoliopsida</taxon>
        <taxon>Liliopsida</taxon>
        <taxon>Poales</taxon>
        <taxon>Poaceae</taxon>
        <taxon>BOP clade</taxon>
        <taxon>Pooideae</taxon>
        <taxon>Poodae</taxon>
        <taxon>Poeae</taxon>
        <taxon>Poeae Chloroplast Group 1 (Aveneae type)</taxon>
        <taxon>Aveninae</taxon>
        <taxon>Avena</taxon>
    </lineage>
</organism>
<name>A0ACD5YIA9_AVESA</name>
<accession>A0ACD5YIA9</accession>
<reference evidence="1" key="1">
    <citation type="submission" date="2021-05" db="EMBL/GenBank/DDBJ databases">
        <authorList>
            <person name="Scholz U."/>
            <person name="Mascher M."/>
            <person name="Fiebig A."/>
        </authorList>
    </citation>
    <scope>NUCLEOTIDE SEQUENCE [LARGE SCALE GENOMIC DNA]</scope>
</reference>
<dbReference type="Proteomes" id="UP001732700">
    <property type="component" value="Chromosome 6A"/>
</dbReference>
<evidence type="ECO:0000313" key="1">
    <source>
        <dbReference type="EnsemblPlants" id="AVESA.00010b.r2.6AG1011740.1.CDS.1"/>
    </source>
</evidence>
<protein>
    <submittedName>
        <fullName evidence="1">Uncharacterized protein</fullName>
    </submittedName>
</protein>
<dbReference type="EnsemblPlants" id="AVESA.00010b.r2.6AG1011740.1">
    <property type="protein sequence ID" value="AVESA.00010b.r2.6AG1011740.1.CDS.1"/>
    <property type="gene ID" value="AVESA.00010b.r2.6AG1011740"/>
</dbReference>
<keyword evidence="2" id="KW-1185">Reference proteome</keyword>
<sequence>MSPSARVTLLLAAVLACALLATRHADAADAEAPAPAPGSFGCNPLKDKTCKPGDPKAPENQEEEGGFGARFPGLPTAVPIPGTGKVDRDGDGDIDEDDELPSFDTHMTILGH</sequence>
<reference evidence="1" key="2">
    <citation type="submission" date="2025-09" db="UniProtKB">
        <authorList>
            <consortium name="EnsemblPlants"/>
        </authorList>
    </citation>
    <scope>IDENTIFICATION</scope>
</reference>